<comment type="caution">
    <text evidence="2">The sequence shown here is derived from an EMBL/GenBank/DDBJ whole genome shotgun (WGS) entry which is preliminary data.</text>
</comment>
<sequence>MDESLSGLISIAFYVFFSYTLMVIGQKLSVPNAWLAWIPIANIWVMCRAADKPGWWVILFFIPLVNLIFAIPPRLNKSRWSGLLIFLPVLGALAYSGILAFTKSSVKPPVSNRGI</sequence>
<feature type="transmembrane region" description="Helical" evidence="1">
    <location>
        <begin position="7"/>
        <end position="25"/>
    </location>
</feature>
<keyword evidence="1" id="KW-0812">Transmembrane</keyword>
<dbReference type="Proteomes" id="UP000830835">
    <property type="component" value="Unassembled WGS sequence"/>
</dbReference>
<dbReference type="EMBL" id="JAFIRA010000040">
    <property type="protein sequence ID" value="MCJ2543917.1"/>
    <property type="molecule type" value="Genomic_DNA"/>
</dbReference>
<keyword evidence="1" id="KW-0472">Membrane</keyword>
<feature type="transmembrane region" description="Helical" evidence="1">
    <location>
        <begin position="54"/>
        <end position="71"/>
    </location>
</feature>
<dbReference type="RefSeq" id="WP_244351946.1">
    <property type="nucleotide sequence ID" value="NZ_JAFIRA010000040.1"/>
</dbReference>
<evidence type="ECO:0000313" key="2">
    <source>
        <dbReference type="EMBL" id="MCJ2543917.1"/>
    </source>
</evidence>
<name>A0ABT0CDR7_THEVL</name>
<gene>
    <name evidence="2" type="ORF">JX360_13565</name>
</gene>
<dbReference type="Pfam" id="PF18936">
    <property type="entry name" value="DUF5684"/>
    <property type="match status" value="1"/>
</dbReference>
<feature type="transmembrane region" description="Helical" evidence="1">
    <location>
        <begin position="83"/>
        <end position="102"/>
    </location>
</feature>
<keyword evidence="1" id="KW-1133">Transmembrane helix</keyword>
<evidence type="ECO:0000256" key="1">
    <source>
        <dbReference type="SAM" id="Phobius"/>
    </source>
</evidence>
<reference evidence="2" key="1">
    <citation type="submission" date="2021-02" db="EMBL/GenBank/DDBJ databases">
        <title>The CRISPR/cas machinery reduction and long-range gene transfer in the hot spring cyanobacterium Synechococcus.</title>
        <authorList>
            <person name="Dvorak P."/>
            <person name="Jahodarova E."/>
            <person name="Hasler P."/>
            <person name="Poulickova A."/>
        </authorList>
    </citation>
    <scope>NUCLEOTIDE SEQUENCE</scope>
    <source>
        <strain evidence="2">Rupite</strain>
    </source>
</reference>
<accession>A0ABT0CDR7</accession>
<dbReference type="InterPro" id="IPR043739">
    <property type="entry name" value="DUF5684"/>
</dbReference>
<protein>
    <recommendedName>
        <fullName evidence="4">Signal peptidase I</fullName>
    </recommendedName>
</protein>
<keyword evidence="3" id="KW-1185">Reference proteome</keyword>
<organism evidence="2 3">
    <name type="scientific">Thermostichus vulcanus str. 'Rupite'</name>
    <dbReference type="NCBI Taxonomy" id="2813851"/>
    <lineage>
        <taxon>Bacteria</taxon>
        <taxon>Bacillati</taxon>
        <taxon>Cyanobacteriota</taxon>
        <taxon>Cyanophyceae</taxon>
        <taxon>Thermostichales</taxon>
        <taxon>Thermostichaceae</taxon>
        <taxon>Thermostichus</taxon>
    </lineage>
</organism>
<evidence type="ECO:0008006" key="4">
    <source>
        <dbReference type="Google" id="ProtNLM"/>
    </source>
</evidence>
<evidence type="ECO:0000313" key="3">
    <source>
        <dbReference type="Proteomes" id="UP000830835"/>
    </source>
</evidence>
<proteinExistence type="predicted"/>